<evidence type="ECO:0000313" key="20">
    <source>
        <dbReference type="EMBL" id="CDQ45103.1"/>
    </source>
</evidence>
<evidence type="ECO:0000256" key="15">
    <source>
        <dbReference type="ARBA" id="ARBA00023134"/>
    </source>
</evidence>
<protein>
    <recommendedName>
        <fullName evidence="16">Adenosylcobinamide kinase</fullName>
        <ecNumber evidence="8">2.7.1.156</ecNumber>
        <ecNumber evidence="9">2.7.7.62</ecNumber>
    </recommendedName>
    <alternativeName>
        <fullName evidence="17">Adenosylcobinamide-phosphate guanylyltransferase</fullName>
    </alternativeName>
</protein>
<feature type="binding site" evidence="19">
    <location>
        <position position="89"/>
    </location>
    <ligand>
        <name>GTP</name>
        <dbReference type="ChEBI" id="CHEBI:37565"/>
    </ligand>
</feature>
<proteinExistence type="inferred from homology"/>
<dbReference type="PANTHER" id="PTHR34848">
    <property type="match status" value="1"/>
</dbReference>
<comment type="similarity">
    <text evidence="7">Belongs to the CobU/CobP family.</text>
</comment>
<gene>
    <name evidence="20" type="ORF">BN1047_02991</name>
</gene>
<feature type="active site" description="GMP-histidine intermediate" evidence="18">
    <location>
        <position position="58"/>
    </location>
</feature>
<dbReference type="Pfam" id="PF02283">
    <property type="entry name" value="CobU"/>
    <property type="match status" value="1"/>
</dbReference>
<comment type="function">
    <text evidence="4">Catalyzes ATP-dependent phosphorylation of adenosylcobinamide and addition of GMP to adenosylcobinamide phosphate.</text>
</comment>
<dbReference type="CDD" id="cd00544">
    <property type="entry name" value="CobU"/>
    <property type="match status" value="1"/>
</dbReference>
<feature type="binding site" evidence="19">
    <location>
        <position position="70"/>
    </location>
    <ligand>
        <name>GTP</name>
        <dbReference type="ChEBI" id="CHEBI:37565"/>
    </ligand>
</feature>
<evidence type="ECO:0000256" key="13">
    <source>
        <dbReference type="ARBA" id="ARBA00022777"/>
    </source>
</evidence>
<dbReference type="GO" id="GO:0008820">
    <property type="term" value="F:cobinamide phosphate guanylyltransferase activity"/>
    <property type="evidence" value="ECO:0007669"/>
    <property type="project" value="UniProtKB-EC"/>
</dbReference>
<evidence type="ECO:0000256" key="5">
    <source>
        <dbReference type="ARBA" id="ARBA00004692"/>
    </source>
</evidence>
<comment type="catalytic activity">
    <reaction evidence="1">
        <text>adenosylcob(III)inamide + ATP = adenosylcob(III)inamide phosphate + ADP + H(+)</text>
        <dbReference type="Rhea" id="RHEA:15769"/>
        <dbReference type="ChEBI" id="CHEBI:2480"/>
        <dbReference type="ChEBI" id="CHEBI:15378"/>
        <dbReference type="ChEBI" id="CHEBI:30616"/>
        <dbReference type="ChEBI" id="CHEBI:58502"/>
        <dbReference type="ChEBI" id="CHEBI:456216"/>
        <dbReference type="EC" id="2.7.1.156"/>
    </reaction>
</comment>
<evidence type="ECO:0000256" key="9">
    <source>
        <dbReference type="ARBA" id="ARBA00012523"/>
    </source>
</evidence>
<keyword evidence="10" id="KW-0169">Cobalamin biosynthesis</keyword>
<evidence type="ECO:0000256" key="1">
    <source>
        <dbReference type="ARBA" id="ARBA00000312"/>
    </source>
</evidence>
<reference evidence="20" key="2">
    <citation type="submission" date="2015-09" db="EMBL/GenBank/DDBJ databases">
        <title>Draft genome sequence of Mycobacterium neoaurum DSM 44074.</title>
        <authorList>
            <person name="Croce O."/>
            <person name="Robert C."/>
            <person name="Raoult D."/>
            <person name="Drancourt M."/>
        </authorList>
    </citation>
    <scope>NUCLEOTIDE SEQUENCE</scope>
    <source>
        <strain evidence="20">DSM 44074</strain>
    </source>
</reference>
<dbReference type="AlphaFoldDB" id="A0AAV2WML5"/>
<dbReference type="GO" id="GO:0009236">
    <property type="term" value="P:cobalamin biosynthetic process"/>
    <property type="evidence" value="ECO:0007669"/>
    <property type="project" value="UniProtKB-KW"/>
</dbReference>
<sequence>MPTLPARSGVRALVLGGIRSGKSRHAEGLLAASPTVRYLATGPAPVGADSWSVRVAAHRDRRPPHWHTVESADVATHLRADPMTPTLVDDIGGWLTAVMDRRDAWTGGSIGADIDDLCAAVDTVTGPLVLVSPEVGLTVVSATPAGRLFTDELGTLNQRLAAVCDRVVLVVAGQPLAVKE</sequence>
<organism evidence="20 21">
    <name type="scientific">Mycolicibacterium neoaurum</name>
    <name type="common">Mycobacterium neoaurum</name>
    <dbReference type="NCBI Taxonomy" id="1795"/>
    <lineage>
        <taxon>Bacteria</taxon>
        <taxon>Bacillati</taxon>
        <taxon>Actinomycetota</taxon>
        <taxon>Actinomycetes</taxon>
        <taxon>Mycobacteriales</taxon>
        <taxon>Mycobacteriaceae</taxon>
        <taxon>Mycolicibacterium</taxon>
    </lineage>
</organism>
<evidence type="ECO:0000256" key="3">
    <source>
        <dbReference type="ARBA" id="ARBA00001522"/>
    </source>
</evidence>
<comment type="catalytic activity">
    <reaction evidence="2">
        <text>adenosylcob(III)inamide phosphate + GTP + H(+) = adenosylcob(III)inamide-GDP + diphosphate</text>
        <dbReference type="Rhea" id="RHEA:22712"/>
        <dbReference type="ChEBI" id="CHEBI:15378"/>
        <dbReference type="ChEBI" id="CHEBI:33019"/>
        <dbReference type="ChEBI" id="CHEBI:37565"/>
        <dbReference type="ChEBI" id="CHEBI:58502"/>
        <dbReference type="ChEBI" id="CHEBI:60487"/>
        <dbReference type="EC" id="2.7.7.62"/>
    </reaction>
</comment>
<name>A0AAV2WML5_MYCNE</name>
<comment type="pathway">
    <text evidence="5">Cofactor biosynthesis; adenosylcobalamin biosynthesis; adenosylcobalamin from cob(II)yrinate a,c-diamide: step 6/7.</text>
</comment>
<comment type="pathway">
    <text evidence="6">Cofactor biosynthesis; adenosylcobalamin biosynthesis; adenosylcobalamin from cob(II)yrinate a,c-diamide: step 5/7.</text>
</comment>
<dbReference type="PANTHER" id="PTHR34848:SF1">
    <property type="entry name" value="BIFUNCTIONAL ADENOSYLCOBALAMIN BIOSYNTHESIS PROTEIN COBU"/>
    <property type="match status" value="1"/>
</dbReference>
<keyword evidence="13 20" id="KW-0418">Kinase</keyword>
<evidence type="ECO:0000256" key="7">
    <source>
        <dbReference type="ARBA" id="ARBA00007490"/>
    </source>
</evidence>
<dbReference type="GO" id="GO:0005525">
    <property type="term" value="F:GTP binding"/>
    <property type="evidence" value="ECO:0007669"/>
    <property type="project" value="UniProtKB-KW"/>
</dbReference>
<keyword evidence="11" id="KW-0808">Transferase</keyword>
<dbReference type="Gene3D" id="3.40.50.300">
    <property type="entry name" value="P-loop containing nucleotide triphosphate hydrolases"/>
    <property type="match status" value="1"/>
</dbReference>
<reference evidence="20" key="1">
    <citation type="submission" date="2014-05" db="EMBL/GenBank/DDBJ databases">
        <authorList>
            <person name="Urmite Genomes"/>
        </authorList>
    </citation>
    <scope>NUCLEOTIDE SEQUENCE</scope>
    <source>
        <strain evidence="20">DSM 44074</strain>
    </source>
</reference>
<dbReference type="GO" id="GO:0043752">
    <property type="term" value="F:adenosylcobinamide kinase activity"/>
    <property type="evidence" value="ECO:0007669"/>
    <property type="project" value="UniProtKB-EC"/>
</dbReference>
<dbReference type="EMBL" id="LK021338">
    <property type="protein sequence ID" value="CDQ45103.1"/>
    <property type="molecule type" value="Genomic_DNA"/>
</dbReference>
<evidence type="ECO:0000256" key="14">
    <source>
        <dbReference type="ARBA" id="ARBA00022840"/>
    </source>
</evidence>
<dbReference type="InterPro" id="IPR003203">
    <property type="entry name" value="CobU/CobP"/>
</dbReference>
<accession>A0AAV2WML5</accession>
<evidence type="ECO:0000256" key="17">
    <source>
        <dbReference type="ARBA" id="ARBA00030571"/>
    </source>
</evidence>
<keyword evidence="14" id="KW-0067">ATP-binding</keyword>
<evidence type="ECO:0000256" key="10">
    <source>
        <dbReference type="ARBA" id="ARBA00022573"/>
    </source>
</evidence>
<comment type="catalytic activity">
    <reaction evidence="3">
        <text>adenosylcob(III)inamide + GTP = adenosylcob(III)inamide phosphate + GDP + H(+)</text>
        <dbReference type="Rhea" id="RHEA:15765"/>
        <dbReference type="ChEBI" id="CHEBI:2480"/>
        <dbReference type="ChEBI" id="CHEBI:15378"/>
        <dbReference type="ChEBI" id="CHEBI:37565"/>
        <dbReference type="ChEBI" id="CHEBI:58189"/>
        <dbReference type="ChEBI" id="CHEBI:58502"/>
        <dbReference type="EC" id="2.7.1.156"/>
    </reaction>
</comment>
<evidence type="ECO:0000256" key="2">
    <source>
        <dbReference type="ARBA" id="ARBA00000711"/>
    </source>
</evidence>
<dbReference type="GO" id="GO:0005524">
    <property type="term" value="F:ATP binding"/>
    <property type="evidence" value="ECO:0007669"/>
    <property type="project" value="UniProtKB-KW"/>
</dbReference>
<evidence type="ECO:0000256" key="8">
    <source>
        <dbReference type="ARBA" id="ARBA00012016"/>
    </source>
</evidence>
<evidence type="ECO:0000256" key="19">
    <source>
        <dbReference type="PIRSR" id="PIRSR006135-2"/>
    </source>
</evidence>
<keyword evidence="15 19" id="KW-0342">GTP-binding</keyword>
<evidence type="ECO:0000256" key="12">
    <source>
        <dbReference type="ARBA" id="ARBA00022741"/>
    </source>
</evidence>
<keyword evidence="12 19" id="KW-0547">Nucleotide-binding</keyword>
<dbReference type="InterPro" id="IPR027417">
    <property type="entry name" value="P-loop_NTPase"/>
</dbReference>
<feature type="binding site" evidence="19">
    <location>
        <begin position="16"/>
        <end position="23"/>
    </location>
    <ligand>
        <name>GTP</name>
        <dbReference type="ChEBI" id="CHEBI:37565"/>
    </ligand>
</feature>
<dbReference type="PIRSF" id="PIRSF006135">
    <property type="entry name" value="CobU"/>
    <property type="match status" value="1"/>
</dbReference>
<evidence type="ECO:0000256" key="4">
    <source>
        <dbReference type="ARBA" id="ARBA00003889"/>
    </source>
</evidence>
<dbReference type="EC" id="2.7.1.156" evidence="8"/>
<evidence type="ECO:0000256" key="6">
    <source>
        <dbReference type="ARBA" id="ARBA00005159"/>
    </source>
</evidence>
<dbReference type="EC" id="2.7.7.62" evidence="9"/>
<feature type="binding site" evidence="19">
    <location>
        <begin position="40"/>
        <end position="42"/>
    </location>
    <ligand>
        <name>GTP</name>
        <dbReference type="ChEBI" id="CHEBI:37565"/>
    </ligand>
</feature>
<evidence type="ECO:0000256" key="11">
    <source>
        <dbReference type="ARBA" id="ARBA00022679"/>
    </source>
</evidence>
<evidence type="ECO:0000313" key="21">
    <source>
        <dbReference type="Proteomes" id="UP000028864"/>
    </source>
</evidence>
<evidence type="ECO:0000256" key="16">
    <source>
        <dbReference type="ARBA" id="ARBA00029570"/>
    </source>
</evidence>
<feature type="binding site" evidence="19">
    <location>
        <begin position="59"/>
        <end position="62"/>
    </location>
    <ligand>
        <name>GTP</name>
        <dbReference type="ChEBI" id="CHEBI:37565"/>
    </ligand>
</feature>
<dbReference type="SUPFAM" id="SSF52540">
    <property type="entry name" value="P-loop containing nucleoside triphosphate hydrolases"/>
    <property type="match status" value="1"/>
</dbReference>
<evidence type="ECO:0000256" key="18">
    <source>
        <dbReference type="PIRSR" id="PIRSR006135-1"/>
    </source>
</evidence>
<dbReference type="Proteomes" id="UP000028864">
    <property type="component" value="Unassembled WGS sequence"/>
</dbReference>